<dbReference type="SUPFAM" id="SSF81301">
    <property type="entry name" value="Nucleotidyltransferase"/>
    <property type="match status" value="1"/>
</dbReference>
<dbReference type="EMBL" id="BLAJ01000002">
    <property type="protein sequence ID" value="GES49750.1"/>
    <property type="molecule type" value="Genomic_DNA"/>
</dbReference>
<name>A0ABQ0Z2Q6_9HYPH</name>
<dbReference type="InterPro" id="IPR002934">
    <property type="entry name" value="Polymerase_NTP_transf_dom"/>
</dbReference>
<proteinExistence type="predicted"/>
<organism evidence="2 3">
    <name type="scientific">Rhizobium dioscoreae</name>
    <dbReference type="NCBI Taxonomy" id="2653122"/>
    <lineage>
        <taxon>Bacteria</taxon>
        <taxon>Pseudomonadati</taxon>
        <taxon>Pseudomonadota</taxon>
        <taxon>Alphaproteobacteria</taxon>
        <taxon>Hyphomicrobiales</taxon>
        <taxon>Rhizobiaceae</taxon>
        <taxon>Rhizobium/Agrobacterium group</taxon>
        <taxon>Rhizobium</taxon>
    </lineage>
</organism>
<gene>
    <name evidence="2" type="ORF">RsS93_23640</name>
</gene>
<keyword evidence="3" id="KW-1185">Reference proteome</keyword>
<dbReference type="CDD" id="cd05403">
    <property type="entry name" value="NT_KNTase_like"/>
    <property type="match status" value="1"/>
</dbReference>
<reference evidence="2 3" key="1">
    <citation type="journal article" date="2020" name="Genome Biol. Evol.">
        <title>Rhizobium dioscoreae sp. nov., a plant growth-promoting bacterium isolated from yam (Dioscorea species).</title>
        <authorList>
            <person name="Ouyabe M."/>
            <person name="Tanaka N."/>
            <person name="Shiwa Y."/>
            <person name="Fujita N."/>
            <person name="Kikuno H."/>
            <person name="Babil P."/>
            <person name="Shiwachi H."/>
        </authorList>
    </citation>
    <scope>NUCLEOTIDE SEQUENCE [LARGE SCALE GENOMIC DNA]</scope>
    <source>
        <strain evidence="2 3">S-93</strain>
    </source>
</reference>
<evidence type="ECO:0000313" key="2">
    <source>
        <dbReference type="EMBL" id="GES49750.1"/>
    </source>
</evidence>
<evidence type="ECO:0000313" key="3">
    <source>
        <dbReference type="Proteomes" id="UP000390335"/>
    </source>
</evidence>
<dbReference type="RefSeq" id="WP_152093395.1">
    <property type="nucleotide sequence ID" value="NZ_BLAJ01000002.1"/>
</dbReference>
<feature type="domain" description="Polymerase nucleotidyl transferase" evidence="1">
    <location>
        <begin position="25"/>
        <end position="53"/>
    </location>
</feature>
<accession>A0ABQ0Z2Q6</accession>
<dbReference type="Proteomes" id="UP000390335">
    <property type="component" value="Unassembled WGS sequence"/>
</dbReference>
<evidence type="ECO:0000259" key="1">
    <source>
        <dbReference type="Pfam" id="PF01909"/>
    </source>
</evidence>
<protein>
    <recommendedName>
        <fullName evidence="1">Polymerase nucleotidyl transferase domain-containing protein</fullName>
    </recommendedName>
</protein>
<comment type="caution">
    <text evidence="2">The sequence shown here is derived from an EMBL/GenBank/DDBJ whole genome shotgun (WGS) entry which is preliminary data.</text>
</comment>
<dbReference type="Pfam" id="PF01909">
    <property type="entry name" value="NTP_transf_2"/>
    <property type="match status" value="1"/>
</dbReference>
<dbReference type="Gene3D" id="3.30.460.10">
    <property type="entry name" value="Beta Polymerase, domain 2"/>
    <property type="match status" value="1"/>
</dbReference>
<dbReference type="InterPro" id="IPR043519">
    <property type="entry name" value="NT_sf"/>
</dbReference>
<sequence>MSIFETAMQATRPVLASRFRGYSFAFVSGSIIRGEGRKGSDIDLVVVFDQLETAWRETFIEGDFPFEAFVHDPETLSWFFESDIVRGYPVIIHMVATGQILGPNPDKGQVWKDYAIGILHNGPPKLEGEKLNALKYQITDLLDDLRGERAAPEVGAIAAQLYQPLADLMLLGRGRWSGRGKWIPRLLREMDRDLADRFDDVFGRASAGEVEALCGLTHSELDRHGGPFFAGDKRIASQQARRKSLVPRG</sequence>